<keyword evidence="1" id="KW-0812">Transmembrane</keyword>
<comment type="caution">
    <text evidence="2">The sequence shown here is derived from an EMBL/GenBank/DDBJ whole genome shotgun (WGS) entry which is preliminary data.</text>
</comment>
<protein>
    <submittedName>
        <fullName evidence="2">Uncharacterized protein</fullName>
    </submittedName>
</protein>
<proteinExistence type="predicted"/>
<feature type="transmembrane region" description="Helical" evidence="1">
    <location>
        <begin position="20"/>
        <end position="38"/>
    </location>
</feature>
<dbReference type="EMBL" id="QSFW01000035">
    <property type="protein sequence ID" value="RHA83106.1"/>
    <property type="molecule type" value="Genomic_DNA"/>
</dbReference>
<name>A0AA92UXK1_9BACT</name>
<accession>A0AA92UXK1</accession>
<dbReference type="Proteomes" id="UP000284990">
    <property type="component" value="Unassembled WGS sequence"/>
</dbReference>
<keyword evidence="1" id="KW-0472">Membrane</keyword>
<evidence type="ECO:0000313" key="2">
    <source>
        <dbReference type="EMBL" id="RHA83106.1"/>
    </source>
</evidence>
<sequence>MLISKVFRKNNLFNRKMGNFAAQFNCISFLKISILYLVKQWVVWEDGSLQNIVFSRFEH</sequence>
<dbReference type="AlphaFoldDB" id="A0AA92UXK1"/>
<gene>
    <name evidence="2" type="ORF">DW916_13375</name>
</gene>
<evidence type="ECO:0000313" key="3">
    <source>
        <dbReference type="Proteomes" id="UP000284990"/>
    </source>
</evidence>
<evidence type="ECO:0000256" key="1">
    <source>
        <dbReference type="SAM" id="Phobius"/>
    </source>
</evidence>
<keyword evidence="1" id="KW-1133">Transmembrane helix</keyword>
<organism evidence="2 3">
    <name type="scientific">Segatella copri</name>
    <dbReference type="NCBI Taxonomy" id="165179"/>
    <lineage>
        <taxon>Bacteria</taxon>
        <taxon>Pseudomonadati</taxon>
        <taxon>Bacteroidota</taxon>
        <taxon>Bacteroidia</taxon>
        <taxon>Bacteroidales</taxon>
        <taxon>Prevotellaceae</taxon>
        <taxon>Segatella</taxon>
    </lineage>
</organism>
<reference evidence="2 3" key="1">
    <citation type="submission" date="2018-08" db="EMBL/GenBank/DDBJ databases">
        <title>A genome reference for cultivated species of the human gut microbiota.</title>
        <authorList>
            <person name="Zou Y."/>
            <person name="Xue W."/>
            <person name="Luo G."/>
        </authorList>
    </citation>
    <scope>NUCLEOTIDE SEQUENCE [LARGE SCALE GENOMIC DNA]</scope>
    <source>
        <strain evidence="2 3">AM42-23AC</strain>
    </source>
</reference>